<organism evidence="9 10">
    <name type="scientific">Ferruginibacter yonginensis</name>
    <dbReference type="NCBI Taxonomy" id="1310416"/>
    <lineage>
        <taxon>Bacteria</taxon>
        <taxon>Pseudomonadati</taxon>
        <taxon>Bacteroidota</taxon>
        <taxon>Chitinophagia</taxon>
        <taxon>Chitinophagales</taxon>
        <taxon>Chitinophagaceae</taxon>
        <taxon>Ferruginibacter</taxon>
    </lineage>
</organism>
<dbReference type="EC" id="3.4.21.-" evidence="9"/>
<evidence type="ECO:0000256" key="2">
    <source>
        <dbReference type="ARBA" id="ARBA00009045"/>
    </source>
</evidence>
<dbReference type="RefSeq" id="WP_379706963.1">
    <property type="nucleotide sequence ID" value="NZ_JBHSCZ010000001.1"/>
</dbReference>
<feature type="domain" description="Peptidase S54 rhomboid" evidence="8">
    <location>
        <begin position="44"/>
        <end position="193"/>
    </location>
</feature>
<accession>A0ABV8QQ26</accession>
<dbReference type="InterPro" id="IPR022764">
    <property type="entry name" value="Peptidase_S54_rhomboid_dom"/>
</dbReference>
<comment type="similarity">
    <text evidence="2">Belongs to the peptidase S54 family.</text>
</comment>
<sequence>MNFSASPITIILIALNVIISFIGFSNGNLVEKTIGWPYYEKRNKEYYRIITSGFLHADWVHLIFNMFTFYFFGRNIEFIFNTAHLGGSVAYLSLYFIGLIISDLPSYFKHQNDEYYRSLGASGAVSAVVFASIVFSPWDEIKLYGAFGISALVYAVLYVVYCIYMGKRNMDNVNHDAHLWGSIFGLVFTMVLIAVIRNDIFPYILEDLKKLSIFGIPSNQLSATLEYILSTR</sequence>
<keyword evidence="9" id="KW-0645">Protease</keyword>
<dbReference type="Proteomes" id="UP001595907">
    <property type="component" value="Unassembled WGS sequence"/>
</dbReference>
<dbReference type="SUPFAM" id="SSF144091">
    <property type="entry name" value="Rhomboid-like"/>
    <property type="match status" value="1"/>
</dbReference>
<protein>
    <submittedName>
        <fullName evidence="9">Rhomboid family intramembrane serine protease</fullName>
        <ecNumber evidence="9">3.4.21.-</ecNumber>
    </submittedName>
</protein>
<dbReference type="PANTHER" id="PTHR43731:SF14">
    <property type="entry name" value="PRESENILIN-ASSOCIATED RHOMBOID-LIKE PROTEIN, MITOCHONDRIAL"/>
    <property type="match status" value="1"/>
</dbReference>
<gene>
    <name evidence="9" type="ORF">ACFOWM_03165</name>
</gene>
<proteinExistence type="inferred from homology"/>
<feature type="transmembrane region" description="Helical" evidence="7">
    <location>
        <begin position="6"/>
        <end position="25"/>
    </location>
</feature>
<dbReference type="EMBL" id="JBHSCZ010000001">
    <property type="protein sequence ID" value="MFC4261866.1"/>
    <property type="molecule type" value="Genomic_DNA"/>
</dbReference>
<dbReference type="PANTHER" id="PTHR43731">
    <property type="entry name" value="RHOMBOID PROTEASE"/>
    <property type="match status" value="1"/>
</dbReference>
<feature type="transmembrane region" description="Helical" evidence="7">
    <location>
        <begin position="78"/>
        <end position="98"/>
    </location>
</feature>
<evidence type="ECO:0000259" key="8">
    <source>
        <dbReference type="Pfam" id="PF01694"/>
    </source>
</evidence>
<evidence type="ECO:0000256" key="3">
    <source>
        <dbReference type="ARBA" id="ARBA00022692"/>
    </source>
</evidence>
<feature type="transmembrane region" description="Helical" evidence="7">
    <location>
        <begin position="144"/>
        <end position="165"/>
    </location>
</feature>
<name>A0ABV8QQ26_9BACT</name>
<reference evidence="10" key="1">
    <citation type="journal article" date="2019" name="Int. J. Syst. Evol. Microbiol.">
        <title>The Global Catalogue of Microorganisms (GCM) 10K type strain sequencing project: providing services to taxonomists for standard genome sequencing and annotation.</title>
        <authorList>
            <consortium name="The Broad Institute Genomics Platform"/>
            <consortium name="The Broad Institute Genome Sequencing Center for Infectious Disease"/>
            <person name="Wu L."/>
            <person name="Ma J."/>
        </authorList>
    </citation>
    <scope>NUCLEOTIDE SEQUENCE [LARGE SCALE GENOMIC DNA]</scope>
    <source>
        <strain evidence="10">CECT 8289</strain>
    </source>
</reference>
<keyword evidence="4 9" id="KW-0378">Hydrolase</keyword>
<dbReference type="Gene3D" id="1.20.1540.10">
    <property type="entry name" value="Rhomboid-like"/>
    <property type="match status" value="1"/>
</dbReference>
<evidence type="ECO:0000256" key="6">
    <source>
        <dbReference type="ARBA" id="ARBA00023136"/>
    </source>
</evidence>
<keyword evidence="5 7" id="KW-1133">Transmembrane helix</keyword>
<keyword evidence="3 7" id="KW-0812">Transmembrane</keyword>
<comment type="caution">
    <text evidence="9">The sequence shown here is derived from an EMBL/GenBank/DDBJ whole genome shotgun (WGS) entry which is preliminary data.</text>
</comment>
<dbReference type="GO" id="GO:0008233">
    <property type="term" value="F:peptidase activity"/>
    <property type="evidence" value="ECO:0007669"/>
    <property type="project" value="UniProtKB-KW"/>
</dbReference>
<evidence type="ECO:0000313" key="9">
    <source>
        <dbReference type="EMBL" id="MFC4261866.1"/>
    </source>
</evidence>
<feature type="transmembrane region" description="Helical" evidence="7">
    <location>
        <begin position="46"/>
        <end position="72"/>
    </location>
</feature>
<dbReference type="InterPro" id="IPR050925">
    <property type="entry name" value="Rhomboid_protease_S54"/>
</dbReference>
<keyword evidence="10" id="KW-1185">Reference proteome</keyword>
<evidence type="ECO:0000256" key="5">
    <source>
        <dbReference type="ARBA" id="ARBA00022989"/>
    </source>
</evidence>
<feature type="transmembrane region" description="Helical" evidence="7">
    <location>
        <begin position="119"/>
        <end position="138"/>
    </location>
</feature>
<feature type="transmembrane region" description="Helical" evidence="7">
    <location>
        <begin position="177"/>
        <end position="196"/>
    </location>
</feature>
<keyword evidence="6 7" id="KW-0472">Membrane</keyword>
<dbReference type="GO" id="GO:0006508">
    <property type="term" value="P:proteolysis"/>
    <property type="evidence" value="ECO:0007669"/>
    <property type="project" value="UniProtKB-KW"/>
</dbReference>
<dbReference type="InterPro" id="IPR035952">
    <property type="entry name" value="Rhomboid-like_sf"/>
</dbReference>
<comment type="subcellular location">
    <subcellularLocation>
        <location evidence="1">Membrane</location>
        <topology evidence="1">Multi-pass membrane protein</topology>
    </subcellularLocation>
</comment>
<evidence type="ECO:0000256" key="4">
    <source>
        <dbReference type="ARBA" id="ARBA00022801"/>
    </source>
</evidence>
<evidence type="ECO:0000256" key="1">
    <source>
        <dbReference type="ARBA" id="ARBA00004141"/>
    </source>
</evidence>
<dbReference type="Pfam" id="PF01694">
    <property type="entry name" value="Rhomboid"/>
    <property type="match status" value="1"/>
</dbReference>
<evidence type="ECO:0000256" key="7">
    <source>
        <dbReference type="SAM" id="Phobius"/>
    </source>
</evidence>
<evidence type="ECO:0000313" key="10">
    <source>
        <dbReference type="Proteomes" id="UP001595907"/>
    </source>
</evidence>